<feature type="transmembrane region" description="Helical" evidence="2">
    <location>
        <begin position="1377"/>
        <end position="1397"/>
    </location>
</feature>
<feature type="transmembrane region" description="Helical" evidence="2">
    <location>
        <begin position="193"/>
        <end position="213"/>
    </location>
</feature>
<feature type="transmembrane region" description="Helical" evidence="2">
    <location>
        <begin position="977"/>
        <end position="998"/>
    </location>
</feature>
<name>A0ABV0KSS3_9CYAN</name>
<gene>
    <name evidence="3" type="ORF">NDI38_23470</name>
</gene>
<feature type="transmembrane region" description="Helical" evidence="2">
    <location>
        <begin position="848"/>
        <end position="867"/>
    </location>
</feature>
<feature type="transmembrane region" description="Helical" evidence="2">
    <location>
        <begin position="729"/>
        <end position="750"/>
    </location>
</feature>
<keyword evidence="2" id="KW-0472">Membrane</keyword>
<feature type="transmembrane region" description="Helical" evidence="2">
    <location>
        <begin position="795"/>
        <end position="817"/>
    </location>
</feature>
<evidence type="ECO:0000256" key="1">
    <source>
        <dbReference type="SAM" id="MobiDB-lite"/>
    </source>
</evidence>
<feature type="transmembrane region" description="Helical" evidence="2">
    <location>
        <begin position="1071"/>
        <end position="1089"/>
    </location>
</feature>
<dbReference type="RefSeq" id="WP_190447215.1">
    <property type="nucleotide sequence ID" value="NZ_JAMPLM010000033.1"/>
</dbReference>
<feature type="compositionally biased region" description="Basic and acidic residues" evidence="1">
    <location>
        <begin position="1095"/>
        <end position="1110"/>
    </location>
</feature>
<feature type="compositionally biased region" description="Basic and acidic residues" evidence="1">
    <location>
        <begin position="279"/>
        <end position="288"/>
    </location>
</feature>
<feature type="transmembrane region" description="Helical" evidence="2">
    <location>
        <begin position="249"/>
        <end position="268"/>
    </location>
</feature>
<feature type="transmembrane region" description="Helical" evidence="2">
    <location>
        <begin position="556"/>
        <end position="576"/>
    </location>
</feature>
<feature type="compositionally biased region" description="Low complexity" evidence="1">
    <location>
        <begin position="316"/>
        <end position="333"/>
    </location>
</feature>
<evidence type="ECO:0008006" key="5">
    <source>
        <dbReference type="Google" id="ProtNLM"/>
    </source>
</evidence>
<feature type="transmembrane region" description="Helical" evidence="2">
    <location>
        <begin position="106"/>
        <end position="129"/>
    </location>
</feature>
<dbReference type="EMBL" id="JAMPLM010000033">
    <property type="protein sequence ID" value="MEP1061395.1"/>
    <property type="molecule type" value="Genomic_DNA"/>
</dbReference>
<sequence>MASPLDRPIIFELVVRSTHPAILEGLDVWLRLGLLSDEMVRQLCEDHLTCLLSESVAVRSGGKAFVIANDFATEAVPELVGASAAKERSPNVVARSIQSFMAEVSVIWLLFLGVFMVVVSSGVLAATQWRNFSPVAQYGLLFAYTLAFWAASVWTGRQPNLRLTARMLQVATLLIIPVNFWTMDGFRLWQSGLGWVAAAIAALVLTGITVQLLRAEVGSRGADSGLRVWLPLGVVIALSWLHWGWGWTGFPLVATYVGTIGATIALVYQERELGAGLRHERSAERGQDSEPAAISDSSVSGSADSRESQTQEALESSNTPSPLHSSTPSSSPSLTLSTITIAIATLLLLGRAVFAAGVLIDRLGLAIGICGWLLCWLGRRDASRLGWQRGGTGLLLAGWLIAVTVTPPWQALAISGLSLWLLGDRLWRSGQGQYLTAGWLVGLQAVWLLWRVISPDWQQRLIATSVRLAGSEAMPIALLGLWFFPYLVLTVWLAFRLRRWHQAALAQQAELLALILGVALAAVSFGNGLTRSCNLALSTLALISVLRGRTRPELPLVYLTHTTGVAAIVALIHVCFPNLSMTSWAGLLLIGMVVEWGFSLILPSPPATRHSAPDTPSTVPQSLTAKQLWQQSTWHLGLVLSASSYLLLRNAFLTDGMTGGLMWLITPIALTVLGSRRGLAQQRLASGFSVVALFLVQVLLFDSAPERLIGLGTATVLLLINTHQLRQLAVAVVTVGFGLAFAAVAIYEALTDQLTIELSINLLAIAVLLLWLLWGWLQRRTTVLATLYRKATDRWAIAVAVATLLLLTLCHLVIYGGLEEPDWQYLSVAVLLLVATGYRTWRQPQNASFYAIAWSLELVVTGSLALTGKALDAVAIANLGLGLGTQLLGDWWLVRRGVPGAAIQRSAIDSQSSVASTPSPLHPSIPSPFSSWHVIPLLYALVGLLIQHRSFTATTGLFTLAAALVGIGVGRRKPFRLLVYLSLLVSSIAAYELLVYQLLQAEGGRAGDGIVLLAGLAAAIAIANRLLQRWLIPYLRLTAQEVAAIAHLHWGFGSALLPTAIASSLSASGAWLWISVTATLAAYALIMGNERWQGERRERRGERGEERRENGIQSVHEASVDEAGSPLYSFTPSPHHPSTPSLLTWTYAGIIEAFAALAYLLHQLLPESVLLAWGGAIAASVAFGLYQLPWQRWGWQREPWRRSMALLPVAVSLLTAGMATIQSLLIAAAFYAWLAKVTRQVRLSYLGVVLADWALLRWLNQIGATESLWYAAVFSASLLYLTQIDPALRSSNERERRHLLRSLAAALVCLTAFYQAEVGIVGAPLLLPGILSIAIALGFILAGLRLRIRAFLFVGTAVFMIQVLRQVARFASESLPLWSMGIVLGIAFIWIAATFEARRTQISTLMNYWSTELEAWE</sequence>
<feature type="transmembrane region" description="Helical" evidence="2">
    <location>
        <begin position="756"/>
        <end position="774"/>
    </location>
</feature>
<proteinExistence type="predicted"/>
<feature type="transmembrane region" description="Helical" evidence="2">
    <location>
        <begin position="473"/>
        <end position="497"/>
    </location>
</feature>
<feature type="transmembrane region" description="Helical" evidence="2">
    <location>
        <begin position="651"/>
        <end position="672"/>
    </location>
</feature>
<feature type="transmembrane region" description="Helical" evidence="2">
    <location>
        <begin position="1322"/>
        <end position="1344"/>
    </location>
</feature>
<feature type="transmembrane region" description="Helical" evidence="2">
    <location>
        <begin position="1142"/>
        <end position="1162"/>
    </location>
</feature>
<feature type="transmembrane region" description="Helical" evidence="2">
    <location>
        <begin position="225"/>
        <end position="243"/>
    </location>
</feature>
<feature type="transmembrane region" description="Helical" evidence="2">
    <location>
        <begin position="352"/>
        <end position="374"/>
    </location>
</feature>
<organism evidence="3 4">
    <name type="scientific">Stenomitos frigidus AS-A4</name>
    <dbReference type="NCBI Taxonomy" id="2933935"/>
    <lineage>
        <taxon>Bacteria</taxon>
        <taxon>Bacillati</taxon>
        <taxon>Cyanobacteriota</taxon>
        <taxon>Cyanophyceae</taxon>
        <taxon>Leptolyngbyales</taxon>
        <taxon>Leptolyngbyaceae</taxon>
        <taxon>Stenomitos</taxon>
    </lineage>
</organism>
<keyword evidence="4" id="KW-1185">Reference proteome</keyword>
<accession>A0ABV0KSS3</accession>
<feature type="transmembrane region" description="Helical" evidence="2">
    <location>
        <begin position="823"/>
        <end position="841"/>
    </location>
</feature>
<feature type="transmembrane region" description="Helical" evidence="2">
    <location>
        <begin position="135"/>
        <end position="156"/>
    </location>
</feature>
<reference evidence="3 4" key="1">
    <citation type="submission" date="2022-04" db="EMBL/GenBank/DDBJ databases">
        <title>Positive selection, recombination, and allopatry shape intraspecific diversity of widespread and dominant cyanobacteria.</title>
        <authorList>
            <person name="Wei J."/>
            <person name="Shu W."/>
            <person name="Hu C."/>
        </authorList>
    </citation>
    <scope>NUCLEOTIDE SEQUENCE [LARGE SCALE GENOMIC DNA]</scope>
    <source>
        <strain evidence="3 4">AS-A4</strain>
    </source>
</reference>
<protein>
    <recommendedName>
        <fullName evidence="5">DUF2157 domain-containing protein</fullName>
    </recommendedName>
</protein>
<feature type="region of interest" description="Disordered" evidence="1">
    <location>
        <begin position="279"/>
        <end position="333"/>
    </location>
</feature>
<comment type="caution">
    <text evidence="3">The sequence shown here is derived from an EMBL/GenBank/DDBJ whole genome shotgun (WGS) entry which is preliminary data.</text>
</comment>
<evidence type="ECO:0000256" key="2">
    <source>
        <dbReference type="SAM" id="Phobius"/>
    </source>
</evidence>
<feature type="transmembrane region" description="Helical" evidence="2">
    <location>
        <begin position="163"/>
        <end position="181"/>
    </location>
</feature>
<feature type="transmembrane region" description="Helical" evidence="2">
    <location>
        <begin position="1299"/>
        <end position="1316"/>
    </location>
</feature>
<feature type="transmembrane region" description="Helical" evidence="2">
    <location>
        <begin position="1351"/>
        <end position="1371"/>
    </location>
</feature>
<keyword evidence="2" id="KW-1133">Transmembrane helix</keyword>
<feature type="transmembrane region" description="Helical" evidence="2">
    <location>
        <begin position="583"/>
        <end position="602"/>
    </location>
</feature>
<feature type="transmembrane region" description="Helical" evidence="2">
    <location>
        <begin position="952"/>
        <end position="970"/>
    </location>
</feature>
<feature type="transmembrane region" description="Helical" evidence="2">
    <location>
        <begin position="509"/>
        <end position="529"/>
    </location>
</feature>
<dbReference type="Proteomes" id="UP001476950">
    <property type="component" value="Unassembled WGS sequence"/>
</dbReference>
<evidence type="ECO:0000313" key="3">
    <source>
        <dbReference type="EMBL" id="MEP1061395.1"/>
    </source>
</evidence>
<keyword evidence="2" id="KW-0812">Transmembrane</keyword>
<feature type="transmembrane region" description="Helical" evidence="2">
    <location>
        <begin position="394"/>
        <end position="422"/>
    </location>
</feature>
<feature type="transmembrane region" description="Helical" evidence="2">
    <location>
        <begin position="1206"/>
        <end position="1234"/>
    </location>
</feature>
<feature type="transmembrane region" description="Helical" evidence="2">
    <location>
        <begin position="1168"/>
        <end position="1186"/>
    </location>
</feature>
<feature type="transmembrane region" description="Helical" evidence="2">
    <location>
        <begin position="1010"/>
        <end position="1027"/>
    </location>
</feature>
<feature type="region of interest" description="Disordered" evidence="1">
    <location>
        <begin position="1095"/>
        <end position="1115"/>
    </location>
</feature>
<evidence type="ECO:0000313" key="4">
    <source>
        <dbReference type="Proteomes" id="UP001476950"/>
    </source>
</evidence>